<keyword evidence="3" id="KW-1185">Reference proteome</keyword>
<reference evidence="2" key="1">
    <citation type="submission" date="2021-01" db="EMBL/GenBank/DDBJ databases">
        <title>YIM 132084 draft genome.</title>
        <authorList>
            <person name="An D."/>
        </authorList>
    </citation>
    <scope>NUCLEOTIDE SEQUENCE</scope>
    <source>
        <strain evidence="2">YIM 132084</strain>
    </source>
</reference>
<dbReference type="GO" id="GO:0005829">
    <property type="term" value="C:cytosol"/>
    <property type="evidence" value="ECO:0007669"/>
    <property type="project" value="TreeGrafter"/>
</dbReference>
<evidence type="ECO:0000259" key="1">
    <source>
        <dbReference type="Pfam" id="PF03358"/>
    </source>
</evidence>
<accession>A0A939C2X2</accession>
<dbReference type="Proteomes" id="UP000663792">
    <property type="component" value="Unassembled WGS sequence"/>
</dbReference>
<evidence type="ECO:0000313" key="3">
    <source>
        <dbReference type="Proteomes" id="UP000663792"/>
    </source>
</evidence>
<organism evidence="2 3">
    <name type="scientific">Nakamurella leprariae</name>
    <dbReference type="NCBI Taxonomy" id="2803911"/>
    <lineage>
        <taxon>Bacteria</taxon>
        <taxon>Bacillati</taxon>
        <taxon>Actinomycetota</taxon>
        <taxon>Actinomycetes</taxon>
        <taxon>Nakamurellales</taxon>
        <taxon>Nakamurellaceae</taxon>
        <taxon>Nakamurella</taxon>
    </lineage>
</organism>
<dbReference type="InterPro" id="IPR050712">
    <property type="entry name" value="NAD(P)H-dep_reductase"/>
</dbReference>
<dbReference type="Gene3D" id="3.40.50.360">
    <property type="match status" value="1"/>
</dbReference>
<dbReference type="RefSeq" id="WP_205261701.1">
    <property type="nucleotide sequence ID" value="NZ_JAERWK010000020.1"/>
</dbReference>
<dbReference type="GO" id="GO:0010181">
    <property type="term" value="F:FMN binding"/>
    <property type="evidence" value="ECO:0007669"/>
    <property type="project" value="TreeGrafter"/>
</dbReference>
<evidence type="ECO:0000313" key="2">
    <source>
        <dbReference type="EMBL" id="MBM9468759.1"/>
    </source>
</evidence>
<dbReference type="InterPro" id="IPR029039">
    <property type="entry name" value="Flavoprotein-like_sf"/>
</dbReference>
<dbReference type="EMBL" id="JAERWK010000020">
    <property type="protein sequence ID" value="MBM9468759.1"/>
    <property type="molecule type" value="Genomic_DNA"/>
</dbReference>
<dbReference type="PANTHER" id="PTHR30543:SF21">
    <property type="entry name" value="NAD(P)H-DEPENDENT FMN REDUCTASE LOT6"/>
    <property type="match status" value="1"/>
</dbReference>
<dbReference type="PANTHER" id="PTHR30543">
    <property type="entry name" value="CHROMATE REDUCTASE"/>
    <property type="match status" value="1"/>
</dbReference>
<feature type="domain" description="NADPH-dependent FMN reductase-like" evidence="1">
    <location>
        <begin position="7"/>
        <end position="149"/>
    </location>
</feature>
<dbReference type="Pfam" id="PF03358">
    <property type="entry name" value="FMN_red"/>
    <property type="match status" value="1"/>
</dbReference>
<gene>
    <name evidence="2" type="ORF">JL106_15860</name>
</gene>
<dbReference type="SUPFAM" id="SSF52218">
    <property type="entry name" value="Flavoproteins"/>
    <property type="match status" value="1"/>
</dbReference>
<dbReference type="AlphaFoldDB" id="A0A939C2X2"/>
<dbReference type="GO" id="GO:0016491">
    <property type="term" value="F:oxidoreductase activity"/>
    <property type="evidence" value="ECO:0007669"/>
    <property type="project" value="InterPro"/>
</dbReference>
<name>A0A939C2X2_9ACTN</name>
<sequence length="200" mass="21238">MTPVLQVVVGSVRPGRVGPAVGDWIAGHPAVLERFTVQTVDVADLGLPLLDEPELPRMGRYRQAHTRRWSELAGRADAFLFVTPEYNLAPPASLTNAIDYLHREWWFKAAAIVSYGGRGGGLRSAQLLRQILGAVSTFVVHESVSIHHVAARITDHGRLDAPPEAAALVGPMVESLALLAGALGAVRTPPGVPATAVPVS</sequence>
<proteinExistence type="predicted"/>
<comment type="caution">
    <text evidence="2">The sequence shown here is derived from an EMBL/GenBank/DDBJ whole genome shotgun (WGS) entry which is preliminary data.</text>
</comment>
<protein>
    <submittedName>
        <fullName evidence="2">NAD(P)H-dependent oxidoreductase</fullName>
    </submittedName>
</protein>
<dbReference type="InterPro" id="IPR005025">
    <property type="entry name" value="FMN_Rdtase-like_dom"/>
</dbReference>